<feature type="region of interest" description="Disordered" evidence="7">
    <location>
        <begin position="156"/>
        <end position="179"/>
    </location>
</feature>
<evidence type="ECO:0000256" key="1">
    <source>
        <dbReference type="ARBA" id="ARBA00004123"/>
    </source>
</evidence>
<evidence type="ECO:0000256" key="4">
    <source>
        <dbReference type="ARBA" id="ARBA00022833"/>
    </source>
</evidence>
<dbReference type="PRINTS" id="PR00619">
    <property type="entry name" value="GATAZNFINGER"/>
</dbReference>
<feature type="region of interest" description="Disordered" evidence="7">
    <location>
        <begin position="312"/>
        <end position="336"/>
    </location>
</feature>
<dbReference type="PROSITE" id="PS50114">
    <property type="entry name" value="GATA_ZN_FINGER_2"/>
    <property type="match status" value="2"/>
</dbReference>
<comment type="subcellular location">
    <subcellularLocation>
        <location evidence="1">Nucleus</location>
    </subcellularLocation>
</comment>
<keyword evidence="2" id="KW-0479">Metal-binding</keyword>
<evidence type="ECO:0000256" key="2">
    <source>
        <dbReference type="ARBA" id="ARBA00022723"/>
    </source>
</evidence>
<dbReference type="SMART" id="SM00401">
    <property type="entry name" value="ZnF_GATA"/>
    <property type="match status" value="2"/>
</dbReference>
<evidence type="ECO:0000256" key="3">
    <source>
        <dbReference type="ARBA" id="ARBA00022771"/>
    </source>
</evidence>
<dbReference type="GO" id="GO:0008270">
    <property type="term" value="F:zinc ion binding"/>
    <property type="evidence" value="ECO:0007669"/>
    <property type="project" value="UniProtKB-KW"/>
</dbReference>
<dbReference type="GO" id="GO:0000981">
    <property type="term" value="F:DNA-binding transcription factor activity, RNA polymerase II-specific"/>
    <property type="evidence" value="ECO:0007669"/>
    <property type="project" value="TreeGrafter"/>
</dbReference>
<evidence type="ECO:0000256" key="7">
    <source>
        <dbReference type="SAM" id="MobiDB-lite"/>
    </source>
</evidence>
<reference evidence="9 10" key="1">
    <citation type="journal article" date="2024" name="J Genomics">
        <title>Draft genome sequencing and assembly of Favolaschia claudopus CIRM-BRFM 2984 isolated from oak limbs.</title>
        <authorList>
            <person name="Navarro D."/>
            <person name="Drula E."/>
            <person name="Chaduli D."/>
            <person name="Cazenave R."/>
            <person name="Ahrendt S."/>
            <person name="Wang J."/>
            <person name="Lipzen A."/>
            <person name="Daum C."/>
            <person name="Barry K."/>
            <person name="Grigoriev I.V."/>
            <person name="Favel A."/>
            <person name="Rosso M.N."/>
            <person name="Martin F."/>
        </authorList>
    </citation>
    <scope>NUCLEOTIDE SEQUENCE [LARGE SCALE GENOMIC DNA]</scope>
    <source>
        <strain evidence="9 10">CIRM-BRFM 2984</strain>
    </source>
</reference>
<evidence type="ECO:0000256" key="5">
    <source>
        <dbReference type="ARBA" id="ARBA00023242"/>
    </source>
</evidence>
<dbReference type="Proteomes" id="UP001362999">
    <property type="component" value="Unassembled WGS sequence"/>
</dbReference>
<protein>
    <submittedName>
        <fullName evidence="9">Gata zinc finger domain-containing protein</fullName>
    </submittedName>
</protein>
<sequence>MLFDSLRRELENKPTGSVPAEAYATSSIQGCWNFDLPATSFPQSAERLYPNPHLPSGELLQEYDFGSLAATSQSKQWPRAVVRPPLHLETFSSSASGVIKPFDSDSWNAMMLGVLEKDAPAVTTSLPTAAPEASPFQIPSIPSLSYLASRRSPALSSTGNTSSSASISSSSGASSPTIPNSTVVESISRFKHTPSSALSLYLPPPIPKICSHCHATRTPLWRRSPFSNLPLCNACGLYLQQRGKMRPAALIAIDAADDSGGGDAEGVGIEGEDTPQCCHCQSRHTSVWRRGPGGKKLCNACGVYKRLRGRDRPLELRKNKVRPRAKHPKKVPMHVS</sequence>
<dbReference type="PANTHER" id="PTHR10071:SF281">
    <property type="entry name" value="BOX A-BINDING FACTOR-RELATED"/>
    <property type="match status" value="1"/>
</dbReference>
<dbReference type="InterPro" id="IPR013088">
    <property type="entry name" value="Znf_NHR/GATA"/>
</dbReference>
<name>A0AAW0DHL5_9AGAR</name>
<dbReference type="GO" id="GO:0000122">
    <property type="term" value="P:negative regulation of transcription by RNA polymerase II"/>
    <property type="evidence" value="ECO:0007669"/>
    <property type="project" value="TreeGrafter"/>
</dbReference>
<keyword evidence="3 6" id="KW-0863">Zinc-finger</keyword>
<dbReference type="GO" id="GO:0005634">
    <property type="term" value="C:nucleus"/>
    <property type="evidence" value="ECO:0007669"/>
    <property type="project" value="UniProtKB-SubCell"/>
</dbReference>
<keyword evidence="4" id="KW-0862">Zinc</keyword>
<dbReference type="GO" id="GO:0045944">
    <property type="term" value="P:positive regulation of transcription by RNA polymerase II"/>
    <property type="evidence" value="ECO:0007669"/>
    <property type="project" value="TreeGrafter"/>
</dbReference>
<dbReference type="EMBL" id="JAWWNJ010000008">
    <property type="protein sequence ID" value="KAK7050678.1"/>
    <property type="molecule type" value="Genomic_DNA"/>
</dbReference>
<accession>A0AAW0DHL5</accession>
<dbReference type="PANTHER" id="PTHR10071">
    <property type="entry name" value="TRANSCRIPTION FACTOR GATA FAMILY MEMBER"/>
    <property type="match status" value="1"/>
</dbReference>
<organism evidence="9 10">
    <name type="scientific">Favolaschia claudopus</name>
    <dbReference type="NCBI Taxonomy" id="2862362"/>
    <lineage>
        <taxon>Eukaryota</taxon>
        <taxon>Fungi</taxon>
        <taxon>Dikarya</taxon>
        <taxon>Basidiomycota</taxon>
        <taxon>Agaricomycotina</taxon>
        <taxon>Agaricomycetes</taxon>
        <taxon>Agaricomycetidae</taxon>
        <taxon>Agaricales</taxon>
        <taxon>Marasmiineae</taxon>
        <taxon>Mycenaceae</taxon>
        <taxon>Favolaschia</taxon>
    </lineage>
</organism>
<comment type="caution">
    <text evidence="9">The sequence shown here is derived from an EMBL/GenBank/DDBJ whole genome shotgun (WGS) entry which is preliminary data.</text>
</comment>
<dbReference type="GO" id="GO:0000978">
    <property type="term" value="F:RNA polymerase II cis-regulatory region sequence-specific DNA binding"/>
    <property type="evidence" value="ECO:0007669"/>
    <property type="project" value="TreeGrafter"/>
</dbReference>
<evidence type="ECO:0000313" key="9">
    <source>
        <dbReference type="EMBL" id="KAK7050678.1"/>
    </source>
</evidence>
<dbReference type="AlphaFoldDB" id="A0AAW0DHL5"/>
<dbReference type="CDD" id="cd00202">
    <property type="entry name" value="ZnF_GATA"/>
    <property type="match status" value="2"/>
</dbReference>
<dbReference type="SUPFAM" id="SSF57716">
    <property type="entry name" value="Glucocorticoid receptor-like (DNA-binding domain)"/>
    <property type="match status" value="2"/>
</dbReference>
<feature type="compositionally biased region" description="Basic residues" evidence="7">
    <location>
        <begin position="319"/>
        <end position="336"/>
    </location>
</feature>
<dbReference type="Gene3D" id="3.30.50.10">
    <property type="entry name" value="Erythroid Transcription Factor GATA-1, subunit A"/>
    <property type="match status" value="2"/>
</dbReference>
<dbReference type="Pfam" id="PF00320">
    <property type="entry name" value="GATA"/>
    <property type="match status" value="2"/>
</dbReference>
<feature type="domain" description="GATA-type" evidence="8">
    <location>
        <begin position="276"/>
        <end position="324"/>
    </location>
</feature>
<gene>
    <name evidence="9" type="ORF">R3P38DRAFT_3174159</name>
</gene>
<dbReference type="PROSITE" id="PS00344">
    <property type="entry name" value="GATA_ZN_FINGER_1"/>
    <property type="match status" value="2"/>
</dbReference>
<proteinExistence type="predicted"/>
<dbReference type="InterPro" id="IPR039355">
    <property type="entry name" value="Transcription_factor_GATA"/>
</dbReference>
<keyword evidence="10" id="KW-1185">Reference proteome</keyword>
<evidence type="ECO:0000256" key="6">
    <source>
        <dbReference type="PROSITE-ProRule" id="PRU00094"/>
    </source>
</evidence>
<evidence type="ECO:0000259" key="8">
    <source>
        <dbReference type="PROSITE" id="PS50114"/>
    </source>
</evidence>
<evidence type="ECO:0000313" key="10">
    <source>
        <dbReference type="Proteomes" id="UP001362999"/>
    </source>
</evidence>
<feature type="domain" description="GATA-type" evidence="8">
    <location>
        <begin position="210"/>
        <end position="250"/>
    </location>
</feature>
<keyword evidence="5" id="KW-0539">Nucleus</keyword>
<dbReference type="InterPro" id="IPR000679">
    <property type="entry name" value="Znf_GATA"/>
</dbReference>